<feature type="region of interest" description="Disordered" evidence="1">
    <location>
        <begin position="419"/>
        <end position="442"/>
    </location>
</feature>
<dbReference type="RefSeq" id="WP_265615832.1">
    <property type="nucleotide sequence ID" value="NZ_JAPFRD010000002.1"/>
</dbReference>
<accession>A0ABT3P4U1</accession>
<gene>
    <name evidence="3" type="ORF">OPS25_01260</name>
</gene>
<proteinExistence type="predicted"/>
<evidence type="ECO:0000256" key="1">
    <source>
        <dbReference type="SAM" id="MobiDB-lite"/>
    </source>
</evidence>
<comment type="caution">
    <text evidence="3">The sequence shown here is derived from an EMBL/GenBank/DDBJ whole genome shotgun (WGS) entry which is preliminary data.</text>
</comment>
<sequence length="476" mass="54576">MKIKATYQTPDFPYFAGNPLIEALEGHIIRDEKVLLKSLQTIHEIPDDIFSYDEFLARDWIGLLDDIYIPHKESWNLYLSIIQQIKNGYRHKNPLSANGQKYLNLVTTLNQDGYSEAIEKRIMSITGKARCSLARGLSGLGKTETITSVLDRIPQVIRHSEFKGETLVFDQLVWVTFDVASTNSMKGLATNFFRAVDEQLGTNYANQYSNFRESVDVFIGNMRLVCAKHAIGFVHVDECQHLLRRMKSVHSASVQDLESFFNRMGIPMLMTCTPEGLRLFFESNTDNEVKPRLQAIRRLLSERSFPFDPMDIDSISFRKFFNAFLPSNVFSGSGVDTLEFRQRVHYLSFGIPAVAGRLMRLFFEAIHQHQCYLKDKPSIDLLDKVYEQHFEHMKVAINRLRIDKAQEWEMLLAKAQSEEDALTHSTNPPRTLHSSRKPPKMATEHAINRLEKMDEMAACRTIDSACLTVGLSEAHK</sequence>
<keyword evidence="3" id="KW-0547">Nucleotide-binding</keyword>
<evidence type="ECO:0000313" key="3">
    <source>
        <dbReference type="EMBL" id="MCW8107131.1"/>
    </source>
</evidence>
<feature type="domain" description="ORC1/DEAH AAA+ ATPase" evidence="2">
    <location>
        <begin position="129"/>
        <end position="275"/>
    </location>
</feature>
<evidence type="ECO:0000259" key="2">
    <source>
        <dbReference type="Pfam" id="PF13401"/>
    </source>
</evidence>
<dbReference type="Pfam" id="PF13401">
    <property type="entry name" value="AAA_22"/>
    <property type="match status" value="1"/>
</dbReference>
<dbReference type="InterPro" id="IPR049945">
    <property type="entry name" value="AAA_22"/>
</dbReference>
<protein>
    <submittedName>
        <fullName evidence="3">ATP-binding protein</fullName>
    </submittedName>
</protein>
<name>A0ABT3P4U1_9ALTE</name>
<keyword evidence="3" id="KW-0067">ATP-binding</keyword>
<keyword evidence="4" id="KW-1185">Reference proteome</keyword>
<dbReference type="Proteomes" id="UP001142810">
    <property type="component" value="Unassembled WGS sequence"/>
</dbReference>
<dbReference type="EMBL" id="JAPFRD010000002">
    <property type="protein sequence ID" value="MCW8107131.1"/>
    <property type="molecule type" value="Genomic_DNA"/>
</dbReference>
<reference evidence="3" key="1">
    <citation type="submission" date="2022-11" db="EMBL/GenBank/DDBJ databases">
        <title>Alteromonas sp. nov., isolated from sea water of the Qingdao.</title>
        <authorList>
            <person name="Wang Q."/>
        </authorList>
    </citation>
    <scope>NUCLEOTIDE SEQUENCE</scope>
    <source>
        <strain evidence="3">ASW11-7</strain>
    </source>
</reference>
<evidence type="ECO:0000313" key="4">
    <source>
        <dbReference type="Proteomes" id="UP001142810"/>
    </source>
</evidence>
<dbReference type="GO" id="GO:0005524">
    <property type="term" value="F:ATP binding"/>
    <property type="evidence" value="ECO:0007669"/>
    <property type="project" value="UniProtKB-KW"/>
</dbReference>
<organism evidence="3 4">
    <name type="scientific">Alteromonas aquimaris</name>
    <dbReference type="NCBI Taxonomy" id="2998417"/>
    <lineage>
        <taxon>Bacteria</taxon>
        <taxon>Pseudomonadati</taxon>
        <taxon>Pseudomonadota</taxon>
        <taxon>Gammaproteobacteria</taxon>
        <taxon>Alteromonadales</taxon>
        <taxon>Alteromonadaceae</taxon>
        <taxon>Alteromonas/Salinimonas group</taxon>
        <taxon>Alteromonas</taxon>
    </lineage>
</organism>